<keyword evidence="1" id="KW-1133">Transmembrane helix</keyword>
<feature type="transmembrane region" description="Helical" evidence="1">
    <location>
        <begin position="7"/>
        <end position="26"/>
    </location>
</feature>
<dbReference type="EMBL" id="DSOL01000192">
    <property type="protein sequence ID" value="HEN28321.1"/>
    <property type="molecule type" value="Genomic_DNA"/>
</dbReference>
<evidence type="ECO:0000256" key="1">
    <source>
        <dbReference type="SAM" id="Phobius"/>
    </source>
</evidence>
<protein>
    <submittedName>
        <fullName evidence="2">Uncharacterized protein</fullName>
    </submittedName>
</protein>
<gene>
    <name evidence="2" type="ORF">ENQ77_06715</name>
</gene>
<keyword evidence="1" id="KW-0472">Membrane</keyword>
<accession>A0A7C2K4E0</accession>
<feature type="transmembrane region" description="Helical" evidence="1">
    <location>
        <begin position="32"/>
        <end position="52"/>
    </location>
</feature>
<sequence length="225" mass="25995">MFKEKLVLIKSILLGFAPIWVTIGLICKFGFNLESLTCGAIFAQVFFSWIVAEIMHSQGRTQYAPQLKLEHHHSSALGGPERVSIHVVNIGKYPAYNLSIELSHVKLSGNARLFWTLQNRINLDPNGGRDRLIIISISEYMEYVESEFKIEIRCIDILGGDLRYLFQKPSKYWDWLLISFRDLRRGILLSCYDDLLTAYRSWRKRNTLNTESLSAVLVYCDKDKV</sequence>
<name>A0A7C2K4E0_UNCW3</name>
<reference evidence="2" key="1">
    <citation type="journal article" date="2020" name="mSystems">
        <title>Genome- and Community-Level Interaction Insights into Carbon Utilization and Element Cycling Functions of Hydrothermarchaeota in Hydrothermal Sediment.</title>
        <authorList>
            <person name="Zhou Z."/>
            <person name="Liu Y."/>
            <person name="Xu W."/>
            <person name="Pan J."/>
            <person name="Luo Z.H."/>
            <person name="Li M."/>
        </authorList>
    </citation>
    <scope>NUCLEOTIDE SEQUENCE [LARGE SCALE GENOMIC DNA]</scope>
    <source>
        <strain evidence="2">SpSt-34</strain>
    </source>
</reference>
<keyword evidence="1" id="KW-0812">Transmembrane</keyword>
<evidence type="ECO:0000313" key="2">
    <source>
        <dbReference type="EMBL" id="HEN28321.1"/>
    </source>
</evidence>
<dbReference type="AlphaFoldDB" id="A0A7C2K4E0"/>
<comment type="caution">
    <text evidence="2">The sequence shown here is derived from an EMBL/GenBank/DDBJ whole genome shotgun (WGS) entry which is preliminary data.</text>
</comment>
<proteinExistence type="predicted"/>
<organism evidence="2">
    <name type="scientific">candidate division WOR-3 bacterium</name>
    <dbReference type="NCBI Taxonomy" id="2052148"/>
    <lineage>
        <taxon>Bacteria</taxon>
        <taxon>Bacteria division WOR-3</taxon>
    </lineage>
</organism>